<evidence type="ECO:0000259" key="1">
    <source>
        <dbReference type="Pfam" id="PF13577"/>
    </source>
</evidence>
<evidence type="ECO:0000313" key="3">
    <source>
        <dbReference type="EMBL" id="KAF9749810.1"/>
    </source>
</evidence>
<dbReference type="Pfam" id="PF13577">
    <property type="entry name" value="SnoaL_4"/>
    <property type="match status" value="1"/>
</dbReference>
<proteinExistence type="predicted"/>
<feature type="domain" description="SnoaL-like" evidence="1">
    <location>
        <begin position="15"/>
        <end position="151"/>
    </location>
</feature>
<dbReference type="EMBL" id="JADCTT010000007">
    <property type="protein sequence ID" value="KAF9749810.1"/>
    <property type="molecule type" value="Genomic_DNA"/>
</dbReference>
<protein>
    <recommendedName>
        <fullName evidence="1">SnoaL-like domain-containing protein</fullName>
    </recommendedName>
</protein>
<evidence type="ECO:0000313" key="2">
    <source>
        <dbReference type="EMBL" id="CEO52363.1"/>
    </source>
</evidence>
<organism evidence="2">
    <name type="scientific">Bionectria ochroleuca</name>
    <name type="common">Gliocladium roseum</name>
    <dbReference type="NCBI Taxonomy" id="29856"/>
    <lineage>
        <taxon>Eukaryota</taxon>
        <taxon>Fungi</taxon>
        <taxon>Dikarya</taxon>
        <taxon>Ascomycota</taxon>
        <taxon>Pezizomycotina</taxon>
        <taxon>Sordariomycetes</taxon>
        <taxon>Hypocreomycetidae</taxon>
        <taxon>Hypocreales</taxon>
        <taxon>Bionectriaceae</taxon>
        <taxon>Clonostachys</taxon>
    </lineage>
</organism>
<dbReference type="Gene3D" id="3.10.450.50">
    <property type="match status" value="1"/>
</dbReference>
<dbReference type="SUPFAM" id="SSF54427">
    <property type="entry name" value="NTF2-like"/>
    <property type="match status" value="1"/>
</dbReference>
<name>A0A0B7K4W6_BIOOC</name>
<sequence>MASSFSLPATLNPPLTGREAVADAMYRCAVAWDTNDQALFDSTFMPDGVFLVNGRPITGLSEIHSTGLALIFAVDTTHFVTNVRVSMKVGAGEAAGAAGDEKEASLTATVFVQHFAGGKGMEADQPSLMSGSLYRGELVEDIDGLWKFKRLAIKATWVEGDWGVVGGKFHEVKE</sequence>
<reference evidence="2" key="1">
    <citation type="submission" date="2015-01" db="EMBL/GenBank/DDBJ databases">
        <authorList>
            <person name="Durling Mikael"/>
        </authorList>
    </citation>
    <scope>NUCLEOTIDE SEQUENCE</scope>
</reference>
<dbReference type="AlphaFoldDB" id="A0A0B7K4W6"/>
<dbReference type="EMBL" id="CDPU01000028">
    <property type="protein sequence ID" value="CEO52363.1"/>
    <property type="molecule type" value="Genomic_DNA"/>
</dbReference>
<dbReference type="InterPro" id="IPR037401">
    <property type="entry name" value="SnoaL-like"/>
</dbReference>
<dbReference type="Proteomes" id="UP000616885">
    <property type="component" value="Unassembled WGS sequence"/>
</dbReference>
<dbReference type="InterPro" id="IPR032710">
    <property type="entry name" value="NTF2-like_dom_sf"/>
</dbReference>
<reference evidence="3" key="2">
    <citation type="submission" date="2020-10" db="EMBL/GenBank/DDBJ databases">
        <title>High-Quality Genome Resource of Clonostachys rosea strain S41 by Oxford Nanopore Long-Read Sequencing.</title>
        <authorList>
            <person name="Wang H."/>
        </authorList>
    </citation>
    <scope>NUCLEOTIDE SEQUENCE</scope>
    <source>
        <strain evidence="3">S41</strain>
    </source>
</reference>
<accession>A0A0B7K4W6</accession>
<gene>
    <name evidence="2" type="ORF">BN869_000008421_1</name>
    <name evidence="3" type="ORF">IM811_015837</name>
</gene>